<accession>A0A1N6X8L3</accession>
<keyword evidence="2" id="KW-1133">Transmembrane helix</keyword>
<dbReference type="STRING" id="49186.SAMN05421647_11319"/>
<feature type="signal peptide" evidence="3">
    <location>
        <begin position="1"/>
        <end position="26"/>
    </location>
</feature>
<feature type="transmembrane region" description="Helical" evidence="2">
    <location>
        <begin position="117"/>
        <end position="143"/>
    </location>
</feature>
<keyword evidence="5" id="KW-1185">Reference proteome</keyword>
<dbReference type="EMBL" id="FTMN01000013">
    <property type="protein sequence ID" value="SIQ98695.1"/>
    <property type="molecule type" value="Genomic_DNA"/>
</dbReference>
<gene>
    <name evidence="4" type="ORF">SAMN05421647_11319</name>
</gene>
<reference evidence="4 5" key="1">
    <citation type="submission" date="2017-01" db="EMBL/GenBank/DDBJ databases">
        <authorList>
            <person name="Mah S.A."/>
            <person name="Swanson W.J."/>
            <person name="Moy G.W."/>
            <person name="Vacquier V.D."/>
        </authorList>
    </citation>
    <scope>NUCLEOTIDE SEQUENCE [LARGE SCALE GENOMIC DNA]</scope>
    <source>
        <strain evidence="4 5">DSM 7027</strain>
    </source>
</reference>
<feature type="transmembrane region" description="Helical" evidence="2">
    <location>
        <begin position="665"/>
        <end position="686"/>
    </location>
</feature>
<keyword evidence="2" id="KW-0812">Transmembrane</keyword>
<dbReference type="NCBIfam" id="TIGR04346">
    <property type="entry name" value="DotA_TraY"/>
    <property type="match status" value="1"/>
</dbReference>
<feature type="region of interest" description="Disordered" evidence="1">
    <location>
        <begin position="738"/>
        <end position="758"/>
    </location>
</feature>
<keyword evidence="2" id="KW-0472">Membrane</keyword>
<evidence type="ECO:0000256" key="1">
    <source>
        <dbReference type="SAM" id="MobiDB-lite"/>
    </source>
</evidence>
<feature type="transmembrane region" description="Helical" evidence="2">
    <location>
        <begin position="577"/>
        <end position="600"/>
    </location>
</feature>
<name>A0A1N6X8L3_9GAMM</name>
<feature type="chain" id="PRO_5012478571" evidence="3">
    <location>
        <begin position="27"/>
        <end position="758"/>
    </location>
</feature>
<organism evidence="4 5">
    <name type="scientific">Marinobacterium stanieri</name>
    <dbReference type="NCBI Taxonomy" id="49186"/>
    <lineage>
        <taxon>Bacteria</taxon>
        <taxon>Pseudomonadati</taxon>
        <taxon>Pseudomonadota</taxon>
        <taxon>Gammaproteobacteria</taxon>
        <taxon>Oceanospirillales</taxon>
        <taxon>Oceanospirillaceae</taxon>
        <taxon>Marinobacterium</taxon>
    </lineage>
</organism>
<sequence length="758" mass="83405">MLRQPLKGPCLLILTLLICSIEPSFAADSGQDKLDSSYAVQIYRAIFGGVTYYSVLEAPPEGMDSALAAMSLVFNLGVLVVLSNLLLIMIVGKLISSGNDGEIMSKRYNDTMAVTRGSMSFVGLTPVANGFSLAQVMVMFFAINASFLADQVNEAGNKHIYSTGSVSTFRPDAIAINTLVESMVAPVACSIASNYYYSEHPKFDSYYKISMVDKNITAEDDAVAFQYNFQNAKGLPVCGSVSMEIGSNKYFGDLGDPTGTFSEMTSYQLEVRQLIFDAHRYAVVETYNKMTSIFSPGHFITGAEIDSYGISHSLDLIKKYYRSKLYAGFESGSQKLADAWDQLQNNEETNNSLSLSAQHGWVYTGLTWMDKSRIESFMAKLSRSIPRASAPDYKLMEGGFVEDQWNKSQTLIKDSFTIANSTTGLQKNFKKDPGDVNISLEQLTNDLTANDSVEQALANFSGFLLKDVLVSSQFNFEDYDPITNLQHLGLRMVNTGWLMIFSSTFMQATVDGFKEGTDANIVAKVADWISMGTISGAKAFGHSIISSVLGHLMTMGGVLVAVGSVLGYWLPSLPFFMWTLAVMGNFVLVMIAFLAAPMHWAANSLPGGDGFSNDHARQGWITLLTILARPSIMVMTWHLSLLLMREMGNFASGYLYYVPMMQAESFVAIWGTFVTFIIFIVIQWVICNRCISLVYEIPDQIPLYYGAQQTMANESIGENRGQGVVAGWSHQTQQHLTGASKLGGTDSLQKKDKNNNDF</sequence>
<dbReference type="AlphaFoldDB" id="A0A1N6X8L3"/>
<proteinExistence type="predicted"/>
<protein>
    <submittedName>
        <fullName evidence="4">Conjugal transfer/type IV secretion protein DotA/TraY</fullName>
    </submittedName>
</protein>
<evidence type="ECO:0000313" key="5">
    <source>
        <dbReference type="Proteomes" id="UP000186895"/>
    </source>
</evidence>
<keyword evidence="3" id="KW-0732">Signal</keyword>
<evidence type="ECO:0000313" key="4">
    <source>
        <dbReference type="EMBL" id="SIQ98695.1"/>
    </source>
</evidence>
<feature type="transmembrane region" description="Helical" evidence="2">
    <location>
        <begin position="620"/>
        <end position="644"/>
    </location>
</feature>
<feature type="transmembrane region" description="Helical" evidence="2">
    <location>
        <begin position="72"/>
        <end position="96"/>
    </location>
</feature>
<feature type="transmembrane region" description="Helical" evidence="2">
    <location>
        <begin position="548"/>
        <end position="570"/>
    </location>
</feature>
<feature type="compositionally biased region" description="Basic and acidic residues" evidence="1">
    <location>
        <begin position="748"/>
        <end position="758"/>
    </location>
</feature>
<evidence type="ECO:0000256" key="2">
    <source>
        <dbReference type="SAM" id="Phobius"/>
    </source>
</evidence>
<evidence type="ECO:0000256" key="3">
    <source>
        <dbReference type="SAM" id="SignalP"/>
    </source>
</evidence>
<dbReference type="InterPro" id="IPR027628">
    <property type="entry name" value="DotA_TraY"/>
</dbReference>
<dbReference type="Proteomes" id="UP000186895">
    <property type="component" value="Unassembled WGS sequence"/>
</dbReference>